<keyword evidence="2" id="KW-1133">Transmembrane helix</keyword>
<evidence type="ECO:0000256" key="1">
    <source>
        <dbReference type="SAM" id="MobiDB-lite"/>
    </source>
</evidence>
<feature type="transmembrane region" description="Helical" evidence="2">
    <location>
        <begin position="236"/>
        <end position="261"/>
    </location>
</feature>
<organism evidence="3 4">
    <name type="scientific">Antrihabitans cavernicola</name>
    <dbReference type="NCBI Taxonomy" id="2495913"/>
    <lineage>
        <taxon>Bacteria</taxon>
        <taxon>Bacillati</taxon>
        <taxon>Actinomycetota</taxon>
        <taxon>Actinomycetes</taxon>
        <taxon>Mycobacteriales</taxon>
        <taxon>Nocardiaceae</taxon>
        <taxon>Antrihabitans</taxon>
    </lineage>
</organism>
<feature type="transmembrane region" description="Helical" evidence="2">
    <location>
        <begin position="120"/>
        <end position="142"/>
    </location>
</feature>
<evidence type="ECO:0000256" key="2">
    <source>
        <dbReference type="SAM" id="Phobius"/>
    </source>
</evidence>
<dbReference type="RefSeq" id="WP_149428922.1">
    <property type="nucleotide sequence ID" value="NZ_VLNY01000002.1"/>
</dbReference>
<feature type="transmembrane region" description="Helical" evidence="2">
    <location>
        <begin position="365"/>
        <end position="387"/>
    </location>
</feature>
<feature type="transmembrane region" description="Helical" evidence="2">
    <location>
        <begin position="328"/>
        <end position="353"/>
    </location>
</feature>
<sequence length="430" mass="43030">MSALLDNETRSESGPVVGEPSPSLTPERAKALLVVAFRPVIVALVLIATATVVTLVIANSELTGTSGAIAAGWLAVHQVQLTIGSASLGVLPLLPTLGLVWLVARTTARAVTDSSTRREIGWVVGAAVGGPLVVTIVGLAVIKDASGVIALAPPNTLASFAWVLALHLFGAGLGIGFRLRSQVMQLVELPPWVGAVGTLALQAGRRLAIGATVVTVVSLFAHWSNLTSSLDTADGFVGGLGMTVLSLLYLPNVVVGAGAVVTGSAFHVGAGSVGLFSVVGGPVPGLPVLAAVPAGPAAPWWPALLVLPAVVGVALGRESARVCADRISAAQAAAAAAGIVGVAMALLGLIGGGNLGVFGHVGADAFLFGLLSFAWLALLGAGAAMVLGHRASVEVDEDEPEVADEVFAVADDAEDSSEADLPEESQKGDD</sequence>
<dbReference type="OrthoDB" id="4775522at2"/>
<dbReference type="EMBL" id="VLNY01000002">
    <property type="protein sequence ID" value="KAA0023763.1"/>
    <property type="molecule type" value="Genomic_DNA"/>
</dbReference>
<evidence type="ECO:0000313" key="4">
    <source>
        <dbReference type="Proteomes" id="UP000322244"/>
    </source>
</evidence>
<keyword evidence="2" id="KW-0812">Transmembrane</keyword>
<gene>
    <name evidence="3" type="ORF">FOY51_03920</name>
</gene>
<proteinExistence type="predicted"/>
<dbReference type="Proteomes" id="UP000322244">
    <property type="component" value="Unassembled WGS sequence"/>
</dbReference>
<feature type="transmembrane region" description="Helical" evidence="2">
    <location>
        <begin position="298"/>
        <end position="316"/>
    </location>
</feature>
<feature type="transmembrane region" description="Helical" evidence="2">
    <location>
        <begin position="273"/>
        <end position="292"/>
    </location>
</feature>
<keyword evidence="2" id="KW-0472">Membrane</keyword>
<dbReference type="InterPro" id="IPR045931">
    <property type="entry name" value="DUF6350"/>
</dbReference>
<accession>A0A5A7SGJ4</accession>
<feature type="transmembrane region" description="Helical" evidence="2">
    <location>
        <begin position="31"/>
        <end position="58"/>
    </location>
</feature>
<name>A0A5A7SGJ4_9NOCA</name>
<feature type="transmembrane region" description="Helical" evidence="2">
    <location>
        <begin position="78"/>
        <end position="104"/>
    </location>
</feature>
<dbReference type="AlphaFoldDB" id="A0A5A7SGJ4"/>
<protein>
    <submittedName>
        <fullName evidence="3">Uncharacterized protein</fullName>
    </submittedName>
</protein>
<evidence type="ECO:0000313" key="3">
    <source>
        <dbReference type="EMBL" id="KAA0023763.1"/>
    </source>
</evidence>
<comment type="caution">
    <text evidence="3">The sequence shown here is derived from an EMBL/GenBank/DDBJ whole genome shotgun (WGS) entry which is preliminary data.</text>
</comment>
<dbReference type="Pfam" id="PF19877">
    <property type="entry name" value="DUF6350"/>
    <property type="match status" value="1"/>
</dbReference>
<keyword evidence="4" id="KW-1185">Reference proteome</keyword>
<feature type="transmembrane region" description="Helical" evidence="2">
    <location>
        <begin position="207"/>
        <end position="224"/>
    </location>
</feature>
<reference evidence="3 4" key="1">
    <citation type="submission" date="2019-07" db="EMBL/GenBank/DDBJ databases">
        <title>Rhodococcus cavernicolus sp. nov., isolated from a cave.</title>
        <authorList>
            <person name="Lee S.D."/>
        </authorList>
    </citation>
    <scope>NUCLEOTIDE SEQUENCE [LARGE SCALE GENOMIC DNA]</scope>
    <source>
        <strain evidence="3 4">C1-24</strain>
    </source>
</reference>
<feature type="transmembrane region" description="Helical" evidence="2">
    <location>
        <begin position="157"/>
        <end position="177"/>
    </location>
</feature>
<feature type="region of interest" description="Disordered" evidence="1">
    <location>
        <begin position="1"/>
        <end position="24"/>
    </location>
</feature>